<dbReference type="InterPro" id="IPR015797">
    <property type="entry name" value="NUDIX_hydrolase-like_dom_sf"/>
</dbReference>
<keyword evidence="5" id="KW-0479">Metal-binding</keyword>
<dbReference type="GO" id="GO:0006281">
    <property type="term" value="P:DNA repair"/>
    <property type="evidence" value="ECO:0007669"/>
    <property type="project" value="UniProtKB-KW"/>
</dbReference>
<keyword evidence="3" id="KW-0515">Mutator protein</keyword>
<evidence type="ECO:0000313" key="18">
    <source>
        <dbReference type="EMBL" id="TDB59151.1"/>
    </source>
</evidence>
<dbReference type="SUPFAM" id="SSF55811">
    <property type="entry name" value="Nudix"/>
    <property type="match status" value="1"/>
</dbReference>
<keyword evidence="6" id="KW-0227">DNA damage</keyword>
<dbReference type="AlphaFoldDB" id="A0A4R4JYR1"/>
<dbReference type="GO" id="GO:0006260">
    <property type="term" value="P:DNA replication"/>
    <property type="evidence" value="ECO:0007669"/>
    <property type="project" value="UniProtKB-KW"/>
</dbReference>
<comment type="catalytic activity">
    <reaction evidence="11">
        <text>8-oxo-GTP + H2O = 8-oxo-GMP + diphosphate + H(+)</text>
        <dbReference type="Rhea" id="RHEA:67616"/>
        <dbReference type="ChEBI" id="CHEBI:15377"/>
        <dbReference type="ChEBI" id="CHEBI:15378"/>
        <dbReference type="ChEBI" id="CHEBI:33019"/>
        <dbReference type="ChEBI" id="CHEBI:143553"/>
        <dbReference type="ChEBI" id="CHEBI:145694"/>
    </reaction>
</comment>
<evidence type="ECO:0000256" key="14">
    <source>
        <dbReference type="ARBA" id="ARBA00041592"/>
    </source>
</evidence>
<reference evidence="18 19" key="1">
    <citation type="submission" date="2019-02" db="EMBL/GenBank/DDBJ databases">
        <title>Arundinibacter roseus gen. nov., sp. nov., a new member of the family Cytophagaceae.</title>
        <authorList>
            <person name="Szuroczki S."/>
            <person name="Khayer B."/>
            <person name="Sproer C."/>
            <person name="Toumi M."/>
            <person name="Szabo A."/>
            <person name="Felfoldi T."/>
            <person name="Schumann P."/>
            <person name="Toth E."/>
        </authorList>
    </citation>
    <scope>NUCLEOTIDE SEQUENCE [LARGE SCALE GENOMIC DNA]</scope>
    <source>
        <strain evidence="18 19">DMA-k-7a</strain>
    </source>
</reference>
<dbReference type="InterPro" id="IPR020476">
    <property type="entry name" value="Nudix_hydrolase"/>
</dbReference>
<dbReference type="GO" id="GO:0046872">
    <property type="term" value="F:metal ion binding"/>
    <property type="evidence" value="ECO:0007669"/>
    <property type="project" value="UniProtKB-KW"/>
</dbReference>
<dbReference type="PANTHER" id="PTHR47707:SF1">
    <property type="entry name" value="NUDIX HYDROLASE FAMILY PROTEIN"/>
    <property type="match status" value="1"/>
</dbReference>
<dbReference type="PROSITE" id="PS51462">
    <property type="entry name" value="NUDIX"/>
    <property type="match status" value="1"/>
</dbReference>
<evidence type="ECO:0000256" key="1">
    <source>
        <dbReference type="ARBA" id="ARBA00001946"/>
    </source>
</evidence>
<evidence type="ECO:0000256" key="9">
    <source>
        <dbReference type="ARBA" id="ARBA00023204"/>
    </source>
</evidence>
<keyword evidence="9" id="KW-0234">DNA repair</keyword>
<evidence type="ECO:0000256" key="12">
    <source>
        <dbReference type="ARBA" id="ARBA00038905"/>
    </source>
</evidence>
<evidence type="ECO:0000256" key="3">
    <source>
        <dbReference type="ARBA" id="ARBA00022457"/>
    </source>
</evidence>
<evidence type="ECO:0000256" key="6">
    <source>
        <dbReference type="ARBA" id="ARBA00022763"/>
    </source>
</evidence>
<feature type="domain" description="Nudix hydrolase" evidence="17">
    <location>
        <begin position="5"/>
        <end position="129"/>
    </location>
</feature>
<dbReference type="GO" id="GO:0044715">
    <property type="term" value="F:8-oxo-dGDP phosphatase activity"/>
    <property type="evidence" value="ECO:0007669"/>
    <property type="project" value="TreeGrafter"/>
</dbReference>
<evidence type="ECO:0000313" key="19">
    <source>
        <dbReference type="Proteomes" id="UP000295706"/>
    </source>
</evidence>
<proteinExistence type="inferred from homology"/>
<dbReference type="OrthoDB" id="9810648at2"/>
<comment type="similarity">
    <text evidence="2">Belongs to the Nudix hydrolase family.</text>
</comment>
<keyword evidence="7 18" id="KW-0378">Hydrolase</keyword>
<evidence type="ECO:0000256" key="15">
    <source>
        <dbReference type="ARBA" id="ARBA00041979"/>
    </source>
</evidence>
<evidence type="ECO:0000256" key="7">
    <source>
        <dbReference type="ARBA" id="ARBA00022801"/>
    </source>
</evidence>
<name>A0A4R4JYR1_9BACT</name>
<comment type="caution">
    <text evidence="18">The sequence shown here is derived from an EMBL/GenBank/DDBJ whole genome shotgun (WGS) entry which is preliminary data.</text>
</comment>
<dbReference type="InterPro" id="IPR047127">
    <property type="entry name" value="MutT-like"/>
</dbReference>
<evidence type="ECO:0000259" key="17">
    <source>
        <dbReference type="PROSITE" id="PS51462"/>
    </source>
</evidence>
<evidence type="ECO:0000256" key="5">
    <source>
        <dbReference type="ARBA" id="ARBA00022723"/>
    </source>
</evidence>
<dbReference type="Gene3D" id="3.90.79.10">
    <property type="entry name" value="Nucleoside Triphosphate Pyrophosphohydrolase"/>
    <property type="match status" value="1"/>
</dbReference>
<dbReference type="CDD" id="cd03425">
    <property type="entry name" value="NUDIX_MutT_NudA_like"/>
    <property type="match status" value="1"/>
</dbReference>
<dbReference type="GO" id="GO:0044716">
    <property type="term" value="F:8-oxo-GDP phosphatase activity"/>
    <property type="evidence" value="ECO:0007669"/>
    <property type="project" value="TreeGrafter"/>
</dbReference>
<evidence type="ECO:0000256" key="8">
    <source>
        <dbReference type="ARBA" id="ARBA00022842"/>
    </source>
</evidence>
<accession>A0A4R4JYR1</accession>
<dbReference type="GO" id="GO:0035539">
    <property type="term" value="F:8-oxo-7,8-dihydrodeoxyguanosine triphosphate pyrophosphatase activity"/>
    <property type="evidence" value="ECO:0007669"/>
    <property type="project" value="UniProtKB-EC"/>
</dbReference>
<keyword evidence="19" id="KW-1185">Reference proteome</keyword>
<dbReference type="Pfam" id="PF00293">
    <property type="entry name" value="NUDIX"/>
    <property type="match status" value="1"/>
</dbReference>
<comment type="catalytic activity">
    <reaction evidence="10">
        <text>8-oxo-dGTP + H2O = 8-oxo-dGMP + diphosphate + H(+)</text>
        <dbReference type="Rhea" id="RHEA:31575"/>
        <dbReference type="ChEBI" id="CHEBI:15377"/>
        <dbReference type="ChEBI" id="CHEBI:15378"/>
        <dbReference type="ChEBI" id="CHEBI:33019"/>
        <dbReference type="ChEBI" id="CHEBI:63224"/>
        <dbReference type="ChEBI" id="CHEBI:77896"/>
        <dbReference type="EC" id="3.6.1.55"/>
    </reaction>
</comment>
<keyword evidence="8" id="KW-0460">Magnesium</keyword>
<gene>
    <name evidence="18" type="ORF">EZE20_22580</name>
</gene>
<dbReference type="Proteomes" id="UP000295706">
    <property type="component" value="Unassembled WGS sequence"/>
</dbReference>
<evidence type="ECO:0000256" key="2">
    <source>
        <dbReference type="ARBA" id="ARBA00005582"/>
    </source>
</evidence>
<dbReference type="PRINTS" id="PR00502">
    <property type="entry name" value="NUDIXFAMILY"/>
</dbReference>
<dbReference type="PANTHER" id="PTHR47707">
    <property type="entry name" value="8-OXO-DGTP DIPHOSPHATASE"/>
    <property type="match status" value="1"/>
</dbReference>
<dbReference type="EC" id="3.6.1.55" evidence="12"/>
<dbReference type="EMBL" id="SMJU01000021">
    <property type="protein sequence ID" value="TDB59151.1"/>
    <property type="molecule type" value="Genomic_DNA"/>
</dbReference>
<organism evidence="18 19">
    <name type="scientific">Arundinibacter roseus</name>
    <dbReference type="NCBI Taxonomy" id="2070510"/>
    <lineage>
        <taxon>Bacteria</taxon>
        <taxon>Pseudomonadati</taxon>
        <taxon>Bacteroidota</taxon>
        <taxon>Cytophagia</taxon>
        <taxon>Cytophagales</taxon>
        <taxon>Spirosomataceae</taxon>
        <taxon>Arundinibacter</taxon>
    </lineage>
</organism>
<evidence type="ECO:0000256" key="10">
    <source>
        <dbReference type="ARBA" id="ARBA00035861"/>
    </source>
</evidence>
<comment type="cofactor">
    <cofactor evidence="1">
        <name>Mg(2+)</name>
        <dbReference type="ChEBI" id="CHEBI:18420"/>
    </cofactor>
</comment>
<evidence type="ECO:0000256" key="4">
    <source>
        <dbReference type="ARBA" id="ARBA00022705"/>
    </source>
</evidence>
<dbReference type="GO" id="GO:0008413">
    <property type="term" value="F:8-oxo-7,8-dihydroguanosine triphosphate pyrophosphatase activity"/>
    <property type="evidence" value="ECO:0007669"/>
    <property type="project" value="TreeGrafter"/>
</dbReference>
<dbReference type="InterPro" id="IPR000086">
    <property type="entry name" value="NUDIX_hydrolase_dom"/>
</dbReference>
<sequence>MIFKPLVKVPCAILERGGKVLAAQRSEGGSLALKWEFPGGKLEEGETEEECLRRELQEELSVEIAIGDRLPVTDRDDDTRTIRLVPFVCSLTSDTIVLTEHEQILWLTPEELPYLDWAEADRYVLRDYFAYKGIDMDSFVP</sequence>
<keyword evidence="4" id="KW-0235">DNA replication</keyword>
<protein>
    <recommendedName>
        <fullName evidence="13">8-oxo-dGTP diphosphatase</fullName>
        <ecNumber evidence="12">3.6.1.55</ecNumber>
    </recommendedName>
    <alternativeName>
        <fullName evidence="16">7,8-dihydro-8-oxoguanine-triphosphatase</fullName>
    </alternativeName>
    <alternativeName>
        <fullName evidence="15">Mutator protein MutT</fullName>
    </alternativeName>
    <alternativeName>
        <fullName evidence="14">dGTP pyrophosphohydrolase</fullName>
    </alternativeName>
</protein>
<evidence type="ECO:0000256" key="13">
    <source>
        <dbReference type="ARBA" id="ARBA00040794"/>
    </source>
</evidence>
<evidence type="ECO:0000256" key="16">
    <source>
        <dbReference type="ARBA" id="ARBA00042798"/>
    </source>
</evidence>
<evidence type="ECO:0000256" key="11">
    <source>
        <dbReference type="ARBA" id="ARBA00036904"/>
    </source>
</evidence>